<protein>
    <recommendedName>
        <fullName evidence="2">Copia protein</fullName>
    </recommendedName>
</protein>
<sequence length="84" mass="9694">DCSTRATTSRSKHIAIKFHYLRQLVSDGAVVTNYVPTGDQPADMFTKPLFSFKRNVPPFYRNAEQQFVYSSDSFMELMNKVLRP</sequence>
<gene>
    <name evidence="1" type="ORF">TSPGSL018_15212</name>
</gene>
<evidence type="ECO:0008006" key="2">
    <source>
        <dbReference type="Google" id="ProtNLM"/>
    </source>
</evidence>
<proteinExistence type="predicted"/>
<organism evidence="1">
    <name type="scientific">Tetraselmis sp. GSL018</name>
    <dbReference type="NCBI Taxonomy" id="582737"/>
    <lineage>
        <taxon>Eukaryota</taxon>
        <taxon>Viridiplantae</taxon>
        <taxon>Chlorophyta</taxon>
        <taxon>core chlorophytes</taxon>
        <taxon>Chlorodendrophyceae</taxon>
        <taxon>Chlorodendrales</taxon>
        <taxon>Chlorodendraceae</taxon>
        <taxon>Tetraselmis</taxon>
    </lineage>
</organism>
<dbReference type="EMBL" id="GBEZ01020899">
    <property type="protein sequence ID" value="JAC65805.1"/>
    <property type="molecule type" value="Transcribed_RNA"/>
</dbReference>
<dbReference type="AlphaFoldDB" id="A0A061R535"/>
<name>A0A061R535_9CHLO</name>
<feature type="non-terminal residue" evidence="1">
    <location>
        <position position="1"/>
    </location>
</feature>
<feature type="non-terminal residue" evidence="1">
    <location>
        <position position="84"/>
    </location>
</feature>
<dbReference type="CDD" id="cd09272">
    <property type="entry name" value="RNase_HI_RT_Ty1"/>
    <property type="match status" value="1"/>
</dbReference>
<reference evidence="1" key="1">
    <citation type="submission" date="2014-05" db="EMBL/GenBank/DDBJ databases">
        <title>The transcriptome of the halophilic microalga Tetraselmis sp. GSL018 isolated from the Great Salt Lake, Utah.</title>
        <authorList>
            <person name="Jinkerson R.E."/>
            <person name="D'Adamo S."/>
            <person name="Posewitz M.C."/>
        </authorList>
    </citation>
    <scope>NUCLEOTIDE SEQUENCE</scope>
    <source>
        <strain evidence="1">GSL018</strain>
    </source>
</reference>
<evidence type="ECO:0000313" key="1">
    <source>
        <dbReference type="EMBL" id="JAC65805.1"/>
    </source>
</evidence>
<accession>A0A061R535</accession>